<keyword evidence="14" id="KW-0675">Receptor</keyword>
<comment type="caution">
    <text evidence="19">The sequence shown here is derived from an EMBL/GenBank/DDBJ whole genome shotgun (WGS) entry which is preliminary data.</text>
</comment>
<feature type="domain" description="Apple" evidence="18">
    <location>
        <begin position="1"/>
        <end position="68"/>
    </location>
</feature>
<dbReference type="Pfam" id="PF08276">
    <property type="entry name" value="PAN_2"/>
    <property type="match status" value="1"/>
</dbReference>
<dbReference type="Gene3D" id="3.30.200.20">
    <property type="entry name" value="Phosphorylase Kinase, domain 1"/>
    <property type="match status" value="1"/>
</dbReference>
<evidence type="ECO:0000256" key="7">
    <source>
        <dbReference type="ARBA" id="ARBA00022734"/>
    </source>
</evidence>
<gene>
    <name evidence="19" type="ORF">TIFTF001_033732</name>
</gene>
<keyword evidence="15" id="KW-0325">Glycoprotein</keyword>
<evidence type="ECO:0000256" key="13">
    <source>
        <dbReference type="ARBA" id="ARBA00023157"/>
    </source>
</evidence>
<dbReference type="GO" id="GO:0005886">
    <property type="term" value="C:plasma membrane"/>
    <property type="evidence" value="ECO:0007669"/>
    <property type="project" value="UniProtKB-SubCell"/>
</dbReference>
<keyword evidence="5 16" id="KW-0812">Transmembrane</keyword>
<keyword evidence="4" id="KW-0808">Transferase</keyword>
<dbReference type="GO" id="GO:0030246">
    <property type="term" value="F:carbohydrate binding"/>
    <property type="evidence" value="ECO:0007669"/>
    <property type="project" value="UniProtKB-KW"/>
</dbReference>
<feature type="domain" description="Protein kinase" evidence="17">
    <location>
        <begin position="172"/>
        <end position="262"/>
    </location>
</feature>
<dbReference type="EMBL" id="BTGU01000190">
    <property type="protein sequence ID" value="GMN64662.1"/>
    <property type="molecule type" value="Genomic_DNA"/>
</dbReference>
<keyword evidence="13" id="KW-1015">Disulfide bond</keyword>
<evidence type="ECO:0000256" key="2">
    <source>
        <dbReference type="ARBA" id="ARBA00022475"/>
    </source>
</evidence>
<evidence type="ECO:0000256" key="6">
    <source>
        <dbReference type="ARBA" id="ARBA00022729"/>
    </source>
</evidence>
<reference evidence="19" key="1">
    <citation type="submission" date="2023-07" db="EMBL/GenBank/DDBJ databases">
        <title>draft genome sequence of fig (Ficus carica).</title>
        <authorList>
            <person name="Takahashi T."/>
            <person name="Nishimura K."/>
        </authorList>
    </citation>
    <scope>NUCLEOTIDE SEQUENCE</scope>
</reference>
<dbReference type="PROSITE" id="PS50948">
    <property type="entry name" value="PAN"/>
    <property type="match status" value="1"/>
</dbReference>
<dbReference type="CDD" id="cd01098">
    <property type="entry name" value="PAN_AP_plant"/>
    <property type="match status" value="1"/>
</dbReference>
<comment type="subcellular location">
    <subcellularLocation>
        <location evidence="1">Cell membrane</location>
        <topology evidence="1">Single-pass type I membrane protein</topology>
    </subcellularLocation>
</comment>
<keyword evidence="6" id="KW-0732">Signal</keyword>
<dbReference type="Proteomes" id="UP001187192">
    <property type="component" value="Unassembled WGS sequence"/>
</dbReference>
<keyword evidence="20" id="KW-1185">Reference proteome</keyword>
<evidence type="ECO:0000256" key="8">
    <source>
        <dbReference type="ARBA" id="ARBA00022741"/>
    </source>
</evidence>
<evidence type="ECO:0000256" key="10">
    <source>
        <dbReference type="ARBA" id="ARBA00022840"/>
    </source>
</evidence>
<evidence type="ECO:0000256" key="14">
    <source>
        <dbReference type="ARBA" id="ARBA00023170"/>
    </source>
</evidence>
<dbReference type="InterPro" id="IPR011009">
    <property type="entry name" value="Kinase-like_dom_sf"/>
</dbReference>
<name>A0AA88DYS3_FICCA</name>
<evidence type="ECO:0000256" key="12">
    <source>
        <dbReference type="ARBA" id="ARBA00023136"/>
    </source>
</evidence>
<evidence type="ECO:0000256" key="16">
    <source>
        <dbReference type="SAM" id="Phobius"/>
    </source>
</evidence>
<dbReference type="SUPFAM" id="SSF56112">
    <property type="entry name" value="Protein kinase-like (PK-like)"/>
    <property type="match status" value="1"/>
</dbReference>
<accession>A0AA88DYS3</accession>
<keyword evidence="12 16" id="KW-0472">Membrane</keyword>
<dbReference type="GO" id="GO:0004674">
    <property type="term" value="F:protein serine/threonine kinase activity"/>
    <property type="evidence" value="ECO:0007669"/>
    <property type="project" value="UniProtKB-KW"/>
</dbReference>
<evidence type="ECO:0000313" key="20">
    <source>
        <dbReference type="Proteomes" id="UP001187192"/>
    </source>
</evidence>
<dbReference type="InterPro" id="IPR001245">
    <property type="entry name" value="Ser-Thr/Tyr_kinase_cat_dom"/>
</dbReference>
<keyword evidence="11 16" id="KW-1133">Transmembrane helix</keyword>
<keyword evidence="3" id="KW-0723">Serine/threonine-protein kinase</keyword>
<dbReference type="PANTHER" id="PTHR27002:SF1111">
    <property type="entry name" value="NON-SPECIFIC SERINE_THREONINE PROTEIN KINASE"/>
    <property type="match status" value="1"/>
</dbReference>
<evidence type="ECO:0000259" key="17">
    <source>
        <dbReference type="PROSITE" id="PS50011"/>
    </source>
</evidence>
<evidence type="ECO:0000256" key="5">
    <source>
        <dbReference type="ARBA" id="ARBA00022692"/>
    </source>
</evidence>
<dbReference type="InterPro" id="IPR000719">
    <property type="entry name" value="Prot_kinase_dom"/>
</dbReference>
<dbReference type="AlphaFoldDB" id="A0AA88DYS3"/>
<keyword evidence="7" id="KW-0430">Lectin</keyword>
<proteinExistence type="predicted"/>
<keyword evidence="10" id="KW-0067">ATP-binding</keyword>
<feature type="transmembrane region" description="Helical" evidence="16">
    <location>
        <begin position="85"/>
        <end position="108"/>
    </location>
</feature>
<evidence type="ECO:0000256" key="9">
    <source>
        <dbReference type="ARBA" id="ARBA00022777"/>
    </source>
</evidence>
<keyword evidence="2" id="KW-1003">Cell membrane</keyword>
<evidence type="ECO:0000256" key="3">
    <source>
        <dbReference type="ARBA" id="ARBA00022527"/>
    </source>
</evidence>
<dbReference type="PROSITE" id="PS50011">
    <property type="entry name" value="PROTEIN_KINASE_DOM"/>
    <property type="match status" value="1"/>
</dbReference>
<evidence type="ECO:0000259" key="18">
    <source>
        <dbReference type="PROSITE" id="PS50948"/>
    </source>
</evidence>
<keyword evidence="9" id="KW-0418">Kinase</keyword>
<keyword evidence="8" id="KW-0547">Nucleotide-binding</keyword>
<sequence length="262" mass="29550">MLSMSMVEYKHPWEAGSLYECEAKCLNNCSCTAYDYDIGCSVWTGDLVNLKQLGDGDSDRMTLHLRLAASDYRKLKRSSPKWKHYAILFGIIAAAMLTSCIACFAYYLRRKKLANKRGNRRNINENQAMRSYDSLRCITEFIGSSQFKEDEKKGIPVPFVSLESILAATGNFSEPDKLGQGGFGPVYKGTFQEGQEIAIKRLLSASGQGLQEFKNEVSLIAKLQHRNLVKFLGYCVDGDEKMLLYEHMPNKSLNSFLFGQLL</sequence>
<dbReference type="InterPro" id="IPR003609">
    <property type="entry name" value="Pan_app"/>
</dbReference>
<organism evidence="19 20">
    <name type="scientific">Ficus carica</name>
    <name type="common">Common fig</name>
    <dbReference type="NCBI Taxonomy" id="3494"/>
    <lineage>
        <taxon>Eukaryota</taxon>
        <taxon>Viridiplantae</taxon>
        <taxon>Streptophyta</taxon>
        <taxon>Embryophyta</taxon>
        <taxon>Tracheophyta</taxon>
        <taxon>Spermatophyta</taxon>
        <taxon>Magnoliopsida</taxon>
        <taxon>eudicotyledons</taxon>
        <taxon>Gunneridae</taxon>
        <taxon>Pentapetalae</taxon>
        <taxon>rosids</taxon>
        <taxon>fabids</taxon>
        <taxon>Rosales</taxon>
        <taxon>Moraceae</taxon>
        <taxon>Ficeae</taxon>
        <taxon>Ficus</taxon>
    </lineage>
</organism>
<dbReference type="GO" id="GO:0005524">
    <property type="term" value="F:ATP binding"/>
    <property type="evidence" value="ECO:0007669"/>
    <property type="project" value="UniProtKB-KW"/>
</dbReference>
<evidence type="ECO:0000256" key="1">
    <source>
        <dbReference type="ARBA" id="ARBA00004251"/>
    </source>
</evidence>
<evidence type="ECO:0000256" key="4">
    <source>
        <dbReference type="ARBA" id="ARBA00022679"/>
    </source>
</evidence>
<dbReference type="FunFam" id="3.30.200.20:FF:000330">
    <property type="entry name" value="G-type lectin S-receptor-like serine/threonine-protein kinase At4g03230"/>
    <property type="match status" value="1"/>
</dbReference>
<dbReference type="Pfam" id="PF07714">
    <property type="entry name" value="PK_Tyr_Ser-Thr"/>
    <property type="match status" value="1"/>
</dbReference>
<evidence type="ECO:0000313" key="19">
    <source>
        <dbReference type="EMBL" id="GMN64662.1"/>
    </source>
</evidence>
<evidence type="ECO:0000256" key="11">
    <source>
        <dbReference type="ARBA" id="ARBA00022989"/>
    </source>
</evidence>
<evidence type="ECO:0000256" key="15">
    <source>
        <dbReference type="ARBA" id="ARBA00023180"/>
    </source>
</evidence>
<protein>
    <submittedName>
        <fullName evidence="19">Uncharacterized protein</fullName>
    </submittedName>
</protein>
<dbReference type="PANTHER" id="PTHR27002">
    <property type="entry name" value="RECEPTOR-LIKE SERINE/THREONINE-PROTEIN KINASE SD1-8"/>
    <property type="match status" value="1"/>
</dbReference>